<protein>
    <recommendedName>
        <fullName evidence="4">Molecular chaperone DnaJ</fullName>
    </recommendedName>
</protein>
<gene>
    <name evidence="2" type="ORF">RM479_25400</name>
</gene>
<evidence type="ECO:0000256" key="1">
    <source>
        <dbReference type="SAM" id="MobiDB-lite"/>
    </source>
</evidence>
<evidence type="ECO:0008006" key="4">
    <source>
        <dbReference type="Google" id="ProtNLM"/>
    </source>
</evidence>
<organism evidence="2 3">
    <name type="scientific">Nocardiopsis lambiniae</name>
    <dbReference type="NCBI Taxonomy" id="3075539"/>
    <lineage>
        <taxon>Bacteria</taxon>
        <taxon>Bacillati</taxon>
        <taxon>Actinomycetota</taxon>
        <taxon>Actinomycetes</taxon>
        <taxon>Streptosporangiales</taxon>
        <taxon>Nocardiopsidaceae</taxon>
        <taxon>Nocardiopsis</taxon>
    </lineage>
</organism>
<sequence>MDTTPDLIRLSRPLPQPTAEQQDCGMCDGQGGQWITGDGATPGKNHRQWVPCTGCGGTGKK</sequence>
<feature type="region of interest" description="Disordered" evidence="1">
    <location>
        <begin position="36"/>
        <end position="61"/>
    </location>
</feature>
<name>A0ABU2MGC8_9ACTN</name>
<keyword evidence="3" id="KW-1185">Reference proteome</keyword>
<comment type="caution">
    <text evidence="2">The sequence shown here is derived from an EMBL/GenBank/DDBJ whole genome shotgun (WGS) entry which is preliminary data.</text>
</comment>
<dbReference type="EMBL" id="JAVREP010000027">
    <property type="protein sequence ID" value="MDT0331758.1"/>
    <property type="molecule type" value="Genomic_DNA"/>
</dbReference>
<dbReference type="Proteomes" id="UP001183390">
    <property type="component" value="Unassembled WGS sequence"/>
</dbReference>
<feature type="region of interest" description="Disordered" evidence="1">
    <location>
        <begin position="1"/>
        <end position="24"/>
    </location>
</feature>
<proteinExistence type="predicted"/>
<evidence type="ECO:0000313" key="3">
    <source>
        <dbReference type="Proteomes" id="UP001183390"/>
    </source>
</evidence>
<accession>A0ABU2MGC8</accession>
<reference evidence="3" key="1">
    <citation type="submission" date="2023-07" db="EMBL/GenBank/DDBJ databases">
        <title>30 novel species of actinomycetes from the DSMZ collection.</title>
        <authorList>
            <person name="Nouioui I."/>
        </authorList>
    </citation>
    <scope>NUCLEOTIDE SEQUENCE [LARGE SCALE GENOMIC DNA]</scope>
    <source>
        <strain evidence="3">DSM 44743</strain>
    </source>
</reference>
<dbReference type="RefSeq" id="WP_311514222.1">
    <property type="nucleotide sequence ID" value="NZ_JAVREP010000027.1"/>
</dbReference>
<evidence type="ECO:0000313" key="2">
    <source>
        <dbReference type="EMBL" id="MDT0331758.1"/>
    </source>
</evidence>